<dbReference type="SUPFAM" id="SSF53041">
    <property type="entry name" value="Resolvase-like"/>
    <property type="match status" value="1"/>
</dbReference>
<sequence>MEKQIIDITPTRTAFAVKRRVAAYARVSCDKDTMLHSLAAQIDYYRKYITRNPEWTFVGVYADEAKTGTKDDREQFQKLLSDCRSGLIDMVVTKSISRFARNTVTLLGTVRELKELGINVLFEEQNISSISEGGELMLTLLASQAQEESLSCSENCKWKIRKGFERGQPNTCTMLGYRLVNGEITLVPDEAEIVKEIFDLYLSGCGVQKIANTLNERSVRTEKIPFWHLDTIRSILRNEKYMGDLLLQKSLSESHLTKRQVKNEGQLQQFYITNDHEPIVSRAVFSEVQSEVQRRAEKHKCKAGNKSVFTGKIRCGICGKNYRRKTTPHNTVWCCSTFNIRGKAYCASKAIPENTLKDCISDALGSKYFAEDFFTETVDSIVAEPGNTMRLIFKDGTEKKITWQDRSRSESWTDDMREAARQKQLERNGARI</sequence>
<dbReference type="Gene3D" id="3.90.1750.20">
    <property type="entry name" value="Putative Large Serine Recombinase, Chain B, Domain 2"/>
    <property type="match status" value="1"/>
</dbReference>
<dbReference type="OrthoDB" id="9769353at2"/>
<keyword evidence="4" id="KW-1185">Reference proteome</keyword>
<dbReference type="STRING" id="258515.SAMN05192585_13239"/>
<dbReference type="EMBL" id="FNID01000032">
    <property type="protein sequence ID" value="SDN79636.1"/>
    <property type="molecule type" value="Genomic_DNA"/>
</dbReference>
<gene>
    <name evidence="3" type="ORF">SAMN05192585_13239</name>
</gene>
<dbReference type="PANTHER" id="PTHR30461">
    <property type="entry name" value="DNA-INVERTASE FROM LAMBDOID PROPHAGE"/>
    <property type="match status" value="1"/>
</dbReference>
<dbReference type="InterPro" id="IPR038109">
    <property type="entry name" value="DNA_bind_recomb_sf"/>
</dbReference>
<dbReference type="PROSITE" id="PS51736">
    <property type="entry name" value="RECOMBINASES_3"/>
    <property type="match status" value="1"/>
</dbReference>
<organism evidence="3 4">
    <name type="scientific">Acetanaerobacterium elongatum</name>
    <dbReference type="NCBI Taxonomy" id="258515"/>
    <lineage>
        <taxon>Bacteria</taxon>
        <taxon>Bacillati</taxon>
        <taxon>Bacillota</taxon>
        <taxon>Clostridia</taxon>
        <taxon>Eubacteriales</taxon>
        <taxon>Oscillospiraceae</taxon>
        <taxon>Acetanaerobacterium</taxon>
    </lineage>
</organism>
<dbReference type="InterPro" id="IPR050639">
    <property type="entry name" value="SSR_resolvase"/>
</dbReference>
<dbReference type="Pfam" id="PF13408">
    <property type="entry name" value="Zn_ribbon_recom"/>
    <property type="match status" value="1"/>
</dbReference>
<accession>A0A1H0EBG1</accession>
<dbReference type="CDD" id="cd00338">
    <property type="entry name" value="Ser_Recombinase"/>
    <property type="match status" value="1"/>
</dbReference>
<dbReference type="Pfam" id="PF00239">
    <property type="entry name" value="Resolvase"/>
    <property type="match status" value="1"/>
</dbReference>
<proteinExistence type="predicted"/>
<reference evidence="3 4" key="1">
    <citation type="submission" date="2016-10" db="EMBL/GenBank/DDBJ databases">
        <authorList>
            <person name="de Groot N.N."/>
        </authorList>
    </citation>
    <scope>NUCLEOTIDE SEQUENCE [LARGE SCALE GENOMIC DNA]</scope>
    <source>
        <strain evidence="3 4">CGMCC 1.5012</strain>
    </source>
</reference>
<dbReference type="InterPro" id="IPR036162">
    <property type="entry name" value="Resolvase-like_N_sf"/>
</dbReference>
<evidence type="ECO:0000259" key="1">
    <source>
        <dbReference type="PROSITE" id="PS51736"/>
    </source>
</evidence>
<protein>
    <submittedName>
        <fullName evidence="3">Site-specific DNA recombinase</fullName>
    </submittedName>
</protein>
<dbReference type="PANTHER" id="PTHR30461:SF23">
    <property type="entry name" value="DNA RECOMBINASE-RELATED"/>
    <property type="match status" value="1"/>
</dbReference>
<dbReference type="Proteomes" id="UP000199182">
    <property type="component" value="Unassembled WGS sequence"/>
</dbReference>
<dbReference type="Pfam" id="PF07508">
    <property type="entry name" value="Recombinase"/>
    <property type="match status" value="1"/>
</dbReference>
<dbReference type="InterPro" id="IPR011109">
    <property type="entry name" value="DNA_bind_recombinase_dom"/>
</dbReference>
<feature type="domain" description="Resolvase/invertase-type recombinase catalytic" evidence="1">
    <location>
        <begin position="20"/>
        <end position="167"/>
    </location>
</feature>
<dbReference type="RefSeq" id="WP_092642187.1">
    <property type="nucleotide sequence ID" value="NZ_FNID01000032.1"/>
</dbReference>
<dbReference type="Gene3D" id="3.40.50.1390">
    <property type="entry name" value="Resolvase, N-terminal catalytic domain"/>
    <property type="match status" value="1"/>
</dbReference>
<dbReference type="SMART" id="SM00857">
    <property type="entry name" value="Resolvase"/>
    <property type="match status" value="1"/>
</dbReference>
<dbReference type="GO" id="GO:0000150">
    <property type="term" value="F:DNA strand exchange activity"/>
    <property type="evidence" value="ECO:0007669"/>
    <property type="project" value="InterPro"/>
</dbReference>
<name>A0A1H0EBG1_9FIRM</name>
<evidence type="ECO:0000313" key="3">
    <source>
        <dbReference type="EMBL" id="SDN79636.1"/>
    </source>
</evidence>
<dbReference type="AlphaFoldDB" id="A0A1H0EBG1"/>
<dbReference type="InterPro" id="IPR006119">
    <property type="entry name" value="Resolv_N"/>
</dbReference>
<evidence type="ECO:0000313" key="4">
    <source>
        <dbReference type="Proteomes" id="UP000199182"/>
    </source>
</evidence>
<dbReference type="InterPro" id="IPR025827">
    <property type="entry name" value="Zn_ribbon_recom_dom"/>
</dbReference>
<evidence type="ECO:0000259" key="2">
    <source>
        <dbReference type="PROSITE" id="PS51737"/>
    </source>
</evidence>
<dbReference type="GO" id="GO:0003677">
    <property type="term" value="F:DNA binding"/>
    <property type="evidence" value="ECO:0007669"/>
    <property type="project" value="InterPro"/>
</dbReference>
<dbReference type="PROSITE" id="PS51737">
    <property type="entry name" value="RECOMBINASE_DNA_BIND"/>
    <property type="match status" value="1"/>
</dbReference>
<feature type="domain" description="Recombinase" evidence="2">
    <location>
        <begin position="174"/>
        <end position="298"/>
    </location>
</feature>